<dbReference type="PANTHER" id="PTHR38431">
    <property type="entry name" value="BLL2305 PROTEIN"/>
    <property type="match status" value="1"/>
</dbReference>
<evidence type="ECO:0000313" key="3">
    <source>
        <dbReference type="Proteomes" id="UP000636888"/>
    </source>
</evidence>
<dbReference type="CDD" id="cd00093">
    <property type="entry name" value="HTH_XRE"/>
    <property type="match status" value="1"/>
</dbReference>
<dbReference type="GO" id="GO:0003677">
    <property type="term" value="F:DNA binding"/>
    <property type="evidence" value="ECO:0007669"/>
    <property type="project" value="InterPro"/>
</dbReference>
<gene>
    <name evidence="2" type="ORF">JFN93_10140</name>
</gene>
<dbReference type="RefSeq" id="WP_199383955.1">
    <property type="nucleotide sequence ID" value="NZ_JAEMHM010000007.1"/>
</dbReference>
<sequence length="357" mass="38691">MAEEATQIRNRVKEFREGRGWSQQELADRTGLSRTGISAIEMGKLVPSTVAALMLSRVFGCKVEELFQLNAPLIRWAWPPAKSPWRYWQVVVGGKHLLIPVEPSPLGMVPHDGVFEDGKTFASTSSDPFRTLVVACCDPAIGLLAAEYARMTPFRMLVLSRSSRQGLQLLREGVVHIAGLHLAESKAPDANAAVVREILNAPATLLRVANWQSGVMLAPGLGLKTIANLTASGVRWVGREPGSGARQVLDEVLKGAPPPALTAKDHRGVAEAVRSGWAEAGISLRLVSEEAGLDFISVREEAYDLCIPESHADDPRVQALFDVVRSKSFRHLLRELPGYDGSVTGDSNPVTVRAANE</sequence>
<dbReference type="Pfam" id="PF12727">
    <property type="entry name" value="PBP_like"/>
    <property type="match status" value="1"/>
</dbReference>
<proteinExistence type="predicted"/>
<comment type="caution">
    <text evidence="2">The sequence shown here is derived from an EMBL/GenBank/DDBJ whole genome shotgun (WGS) entry which is preliminary data.</text>
</comment>
<dbReference type="Proteomes" id="UP000636888">
    <property type="component" value="Unassembled WGS sequence"/>
</dbReference>
<dbReference type="Pfam" id="PF01381">
    <property type="entry name" value="HTH_3"/>
    <property type="match status" value="1"/>
</dbReference>
<name>A0A8J7M0G5_9BACT</name>
<evidence type="ECO:0000259" key="1">
    <source>
        <dbReference type="PROSITE" id="PS50943"/>
    </source>
</evidence>
<protein>
    <submittedName>
        <fullName evidence="2">Helix-turn-helix domain-containing protein</fullName>
    </submittedName>
</protein>
<dbReference type="SUPFAM" id="SSF53850">
    <property type="entry name" value="Periplasmic binding protein-like II"/>
    <property type="match status" value="1"/>
</dbReference>
<evidence type="ECO:0000313" key="2">
    <source>
        <dbReference type="EMBL" id="MBJ6725067.1"/>
    </source>
</evidence>
<keyword evidence="3" id="KW-1185">Reference proteome</keyword>
<dbReference type="PANTHER" id="PTHR38431:SF1">
    <property type="entry name" value="BLL2305 PROTEIN"/>
    <property type="match status" value="1"/>
</dbReference>
<dbReference type="InterPro" id="IPR024370">
    <property type="entry name" value="PBP_domain"/>
</dbReference>
<accession>A0A8J7M0G5</accession>
<dbReference type="Gene3D" id="1.10.260.40">
    <property type="entry name" value="lambda repressor-like DNA-binding domains"/>
    <property type="match status" value="1"/>
</dbReference>
<feature type="domain" description="HTH cro/C1-type" evidence="1">
    <location>
        <begin position="12"/>
        <end position="66"/>
    </location>
</feature>
<dbReference type="InterPro" id="IPR010982">
    <property type="entry name" value="Lambda_DNA-bd_dom_sf"/>
</dbReference>
<dbReference type="PROSITE" id="PS50943">
    <property type="entry name" value="HTH_CROC1"/>
    <property type="match status" value="1"/>
</dbReference>
<reference evidence="2" key="1">
    <citation type="submission" date="2020-12" db="EMBL/GenBank/DDBJ databases">
        <title>Geomonas sp. Red875, isolated from river sediment.</title>
        <authorList>
            <person name="Xu Z."/>
            <person name="Zhang Z."/>
            <person name="Masuda Y."/>
            <person name="Itoh H."/>
            <person name="Senoo K."/>
        </authorList>
    </citation>
    <scope>NUCLEOTIDE SEQUENCE</scope>
    <source>
        <strain evidence="2">Red875</strain>
    </source>
</reference>
<dbReference type="EMBL" id="JAEMHM010000007">
    <property type="protein sequence ID" value="MBJ6725067.1"/>
    <property type="molecule type" value="Genomic_DNA"/>
</dbReference>
<dbReference type="AlphaFoldDB" id="A0A8J7M0G5"/>
<dbReference type="SUPFAM" id="SSF47413">
    <property type="entry name" value="lambda repressor-like DNA-binding domains"/>
    <property type="match status" value="1"/>
</dbReference>
<organism evidence="2 3">
    <name type="scientific">Geomesophilobacter sediminis</name>
    <dbReference type="NCBI Taxonomy" id="2798584"/>
    <lineage>
        <taxon>Bacteria</taxon>
        <taxon>Pseudomonadati</taxon>
        <taxon>Thermodesulfobacteriota</taxon>
        <taxon>Desulfuromonadia</taxon>
        <taxon>Geobacterales</taxon>
        <taxon>Geobacteraceae</taxon>
        <taxon>Geomesophilobacter</taxon>
    </lineage>
</organism>
<dbReference type="SMART" id="SM00530">
    <property type="entry name" value="HTH_XRE"/>
    <property type="match status" value="1"/>
</dbReference>
<dbReference type="InterPro" id="IPR001387">
    <property type="entry name" value="Cro/C1-type_HTH"/>
</dbReference>